<organism evidence="2 3">
    <name type="scientific">Haloquadratum walsbyi J07HQW2</name>
    <dbReference type="NCBI Taxonomy" id="1238425"/>
    <lineage>
        <taxon>Archaea</taxon>
        <taxon>Methanobacteriati</taxon>
        <taxon>Methanobacteriota</taxon>
        <taxon>Stenosarchaea group</taxon>
        <taxon>Halobacteria</taxon>
        <taxon>Halobacteriales</taxon>
        <taxon>Haloferacaceae</taxon>
        <taxon>Haloquadratum</taxon>
    </lineage>
</organism>
<dbReference type="Gene3D" id="3.60.15.10">
    <property type="entry name" value="Ribonuclease Z/Hydroxyacylglutathione hydrolase-like"/>
    <property type="match status" value="1"/>
</dbReference>
<dbReference type="SMART" id="SM00849">
    <property type="entry name" value="Lactamase_B"/>
    <property type="match status" value="1"/>
</dbReference>
<protein>
    <submittedName>
        <fullName evidence="2">Zn-dependent hydrolase</fullName>
    </submittedName>
</protein>
<dbReference type="InterPro" id="IPR001279">
    <property type="entry name" value="Metallo-B-lactamas"/>
</dbReference>
<dbReference type="SUPFAM" id="SSF56281">
    <property type="entry name" value="Metallo-hydrolase/oxidoreductase"/>
    <property type="match status" value="1"/>
</dbReference>
<dbReference type="PANTHER" id="PTHR42951:SF4">
    <property type="entry name" value="ACYL-COENZYME A THIOESTERASE MBLAC2"/>
    <property type="match status" value="1"/>
</dbReference>
<dbReference type="eggNOG" id="arCOG00505">
    <property type="taxonomic scope" value="Archaea"/>
</dbReference>
<gene>
    <name evidence="2" type="ORF">J07HQW2_01883</name>
</gene>
<evidence type="ECO:0000313" key="2">
    <source>
        <dbReference type="EMBL" id="ERG95426.1"/>
    </source>
</evidence>
<sequence length="331" mass="36325">MIENVSIALSSGHYAYIFADTNWHTSMDIGDIAAVETADDIYYIDTGMYDTSAYGSVYIIDADQPAIVDTGIGTNYERIIDALASVDIEPDSLAHLLVTHAHLDHAGGAGFLIADCPNATVHTHERAGPHLSDPARLIEGTKAAVGNQWQYYVEPKPVPESRINTLSDGDTIDLGDRSITTVAAPGHALHQILFYDPTEGVLFTGDSAGIYVPKRDRIQQTSPPSQFNLETCLDDVRTIDAMAPETLCFGHFGPRVYDDELLSSYKRALVEWVEAVRQKRAEANSDEDVIQHFGNNAELTDVWGTEKARAESRLNVRGVLAYLDWQAAQTE</sequence>
<dbReference type="EMBL" id="KE356561">
    <property type="protein sequence ID" value="ERG95426.1"/>
    <property type="molecule type" value="Genomic_DNA"/>
</dbReference>
<keyword evidence="2" id="KW-0378">Hydrolase</keyword>
<accession>U1PSU0</accession>
<reference evidence="2 3" key="1">
    <citation type="journal article" date="2013" name="PLoS ONE">
        <title>Assembly-driven community genomics of a hypersaline microbial ecosystem.</title>
        <authorList>
            <person name="Podell S."/>
            <person name="Ugalde J.A."/>
            <person name="Narasingarao P."/>
            <person name="Banfield J.F."/>
            <person name="Heidelberg K.B."/>
            <person name="Allen E.E."/>
        </authorList>
    </citation>
    <scope>NUCLEOTIDE SEQUENCE [LARGE SCALE GENOMIC DNA]</scope>
    <source>
        <strain evidence="3">J07HQW2</strain>
    </source>
</reference>
<dbReference type="PANTHER" id="PTHR42951">
    <property type="entry name" value="METALLO-BETA-LACTAMASE DOMAIN-CONTAINING"/>
    <property type="match status" value="1"/>
</dbReference>
<dbReference type="Pfam" id="PF00753">
    <property type="entry name" value="Lactamase_B"/>
    <property type="match status" value="1"/>
</dbReference>
<proteinExistence type="predicted"/>
<dbReference type="GO" id="GO:0016787">
    <property type="term" value="F:hydrolase activity"/>
    <property type="evidence" value="ECO:0007669"/>
    <property type="project" value="UniProtKB-KW"/>
</dbReference>
<evidence type="ECO:0000313" key="3">
    <source>
        <dbReference type="Proteomes" id="UP000030710"/>
    </source>
</evidence>
<dbReference type="InterPro" id="IPR036866">
    <property type="entry name" value="RibonucZ/Hydroxyglut_hydro"/>
</dbReference>
<dbReference type="HOGENOM" id="CLU_061385_1_0_2"/>
<dbReference type="InterPro" id="IPR050855">
    <property type="entry name" value="NDM-1-like"/>
</dbReference>
<dbReference type="AlphaFoldDB" id="U1PSU0"/>
<dbReference type="Proteomes" id="UP000030710">
    <property type="component" value="Unassembled WGS sequence"/>
</dbReference>
<dbReference type="InterPro" id="IPR037482">
    <property type="entry name" value="ST1585_MBL-fold"/>
</dbReference>
<feature type="domain" description="Metallo-beta-lactamase" evidence="1">
    <location>
        <begin position="54"/>
        <end position="251"/>
    </location>
</feature>
<name>U1PSU0_9EURY</name>
<evidence type="ECO:0000259" key="1">
    <source>
        <dbReference type="SMART" id="SM00849"/>
    </source>
</evidence>
<dbReference type="CDD" id="cd07726">
    <property type="entry name" value="ST1585-like_MBL-fold"/>
    <property type="match status" value="1"/>
</dbReference>